<dbReference type="RefSeq" id="WP_265266820.1">
    <property type="nucleotide sequence ID" value="NZ_JAIHOM010000197.1"/>
</dbReference>
<sequence>MKSRYQYRIYPTLGQQTELAKLFGCCRVVWNDALALIKAIPQGEKWPSNAQLQRL</sequence>
<evidence type="ECO:0000313" key="3">
    <source>
        <dbReference type="Proteomes" id="UP001526426"/>
    </source>
</evidence>
<organism evidence="2 3">
    <name type="scientific">Spirulina subsalsa FACHB-351</name>
    <dbReference type="NCBI Taxonomy" id="234711"/>
    <lineage>
        <taxon>Bacteria</taxon>
        <taxon>Bacillati</taxon>
        <taxon>Cyanobacteriota</taxon>
        <taxon>Cyanophyceae</taxon>
        <taxon>Spirulinales</taxon>
        <taxon>Spirulinaceae</taxon>
        <taxon>Spirulina</taxon>
    </lineage>
</organism>
<dbReference type="EMBL" id="JAIHOM010000197">
    <property type="protein sequence ID" value="MCW6038875.1"/>
    <property type="molecule type" value="Genomic_DNA"/>
</dbReference>
<name>A0ABT3LD14_9CYAN</name>
<feature type="domain" description="Transposase putative helix-turn-helix" evidence="1">
    <location>
        <begin position="1"/>
        <end position="38"/>
    </location>
</feature>
<dbReference type="InterPro" id="IPR021027">
    <property type="entry name" value="Transposase_put_HTH"/>
</dbReference>
<comment type="caution">
    <text evidence="2">The sequence shown here is derived from an EMBL/GenBank/DDBJ whole genome shotgun (WGS) entry which is preliminary data.</text>
</comment>
<protein>
    <submittedName>
        <fullName evidence="2">Helix-turn-helix domain-containing protein</fullName>
    </submittedName>
</protein>
<keyword evidence="3" id="KW-1185">Reference proteome</keyword>
<feature type="non-terminal residue" evidence="2">
    <location>
        <position position="55"/>
    </location>
</feature>
<accession>A0ABT3LD14</accession>
<reference evidence="2 3" key="1">
    <citation type="submission" date="2021-08" db="EMBL/GenBank/DDBJ databases">
        <title>Draft genome sequence of Spirulina subsalsa with high tolerance to salinity and hype-accumulation of phycocyanin.</title>
        <authorList>
            <person name="Pei H."/>
            <person name="Jiang L."/>
        </authorList>
    </citation>
    <scope>NUCLEOTIDE SEQUENCE [LARGE SCALE GENOMIC DNA]</scope>
    <source>
        <strain evidence="2 3">FACHB-351</strain>
    </source>
</reference>
<evidence type="ECO:0000313" key="2">
    <source>
        <dbReference type="EMBL" id="MCW6038875.1"/>
    </source>
</evidence>
<dbReference type="Proteomes" id="UP001526426">
    <property type="component" value="Unassembled WGS sequence"/>
</dbReference>
<proteinExistence type="predicted"/>
<gene>
    <name evidence="2" type="ORF">K4A83_21805</name>
</gene>
<dbReference type="Pfam" id="PF12323">
    <property type="entry name" value="HTH_OrfB_IS605"/>
    <property type="match status" value="1"/>
</dbReference>
<evidence type="ECO:0000259" key="1">
    <source>
        <dbReference type="Pfam" id="PF12323"/>
    </source>
</evidence>